<accession>A0A397U5S5</accession>
<evidence type="ECO:0000313" key="2">
    <source>
        <dbReference type="Proteomes" id="UP000266673"/>
    </source>
</evidence>
<dbReference type="Proteomes" id="UP000266673">
    <property type="component" value="Unassembled WGS sequence"/>
</dbReference>
<proteinExistence type="predicted"/>
<reference evidence="1 2" key="1">
    <citation type="submission" date="2018-06" db="EMBL/GenBank/DDBJ databases">
        <title>Comparative genomics reveals the genomic features of Rhizophagus irregularis, R. cerebriforme, R. diaphanum and Gigaspora rosea, and their symbiotic lifestyle signature.</title>
        <authorList>
            <person name="Morin E."/>
            <person name="San Clemente H."/>
            <person name="Chen E.C.H."/>
            <person name="De La Providencia I."/>
            <person name="Hainaut M."/>
            <person name="Kuo A."/>
            <person name="Kohler A."/>
            <person name="Murat C."/>
            <person name="Tang N."/>
            <person name="Roy S."/>
            <person name="Loubradou J."/>
            <person name="Henrissat B."/>
            <person name="Grigoriev I.V."/>
            <person name="Corradi N."/>
            <person name="Roux C."/>
            <person name="Martin F.M."/>
        </authorList>
    </citation>
    <scope>NUCLEOTIDE SEQUENCE [LARGE SCALE GENOMIC DNA]</scope>
    <source>
        <strain evidence="1 2">DAOM 194757</strain>
    </source>
</reference>
<comment type="caution">
    <text evidence="1">The sequence shown here is derived from an EMBL/GenBank/DDBJ whole genome shotgun (WGS) entry which is preliminary data.</text>
</comment>
<gene>
    <name evidence="1" type="ORF">C2G38_2222493</name>
</gene>
<dbReference type="EMBL" id="QKWP01002189">
    <property type="protein sequence ID" value="RIB04408.1"/>
    <property type="molecule type" value="Genomic_DNA"/>
</dbReference>
<evidence type="ECO:0000313" key="1">
    <source>
        <dbReference type="EMBL" id="RIB04408.1"/>
    </source>
</evidence>
<organism evidence="1 2">
    <name type="scientific">Gigaspora rosea</name>
    <dbReference type="NCBI Taxonomy" id="44941"/>
    <lineage>
        <taxon>Eukaryota</taxon>
        <taxon>Fungi</taxon>
        <taxon>Fungi incertae sedis</taxon>
        <taxon>Mucoromycota</taxon>
        <taxon>Glomeromycotina</taxon>
        <taxon>Glomeromycetes</taxon>
        <taxon>Diversisporales</taxon>
        <taxon>Gigasporaceae</taxon>
        <taxon>Gigaspora</taxon>
    </lineage>
</organism>
<protein>
    <submittedName>
        <fullName evidence="1">Uncharacterized protein</fullName>
    </submittedName>
</protein>
<dbReference type="AlphaFoldDB" id="A0A397U5S5"/>
<name>A0A397U5S5_9GLOM</name>
<sequence>MNPEIPEERKYIEELTQEYIYLCEGLNSKESYKVKGKDIFRRTEISEILITSKNLYTTKRLLRRIKLLYEAIQEEITRIAVQHYLGNNEEFTIYNCFKNRKYYFYFLESEQLFRHINILQEKEPVGEYKRQYIQKSYRSSISFIIRKQVPIANLFEFRPYSHTDFQHYFDKIPIVEQLLSGEYRYNSNQENNVVEQILSKEELNIKLQGLLDQIKIQIQTLQGQLTLEEAYKNNEYTFLFKRATAIYKTINGNKPEIIIQRKYLLQIKKLVEFYIKESNLAEYWFYSKSTGLLCSHEYIRPTIDQLLKGTYEKKIKYNYKLIKTE</sequence>
<keyword evidence="2" id="KW-1185">Reference proteome</keyword>